<accession>A0A2U2DTV4</accession>
<dbReference type="Gene3D" id="1.25.40.10">
    <property type="entry name" value="Tetratricopeptide repeat domain"/>
    <property type="match status" value="1"/>
</dbReference>
<reference evidence="1 2" key="1">
    <citation type="submission" date="2018-05" db="EMBL/GenBank/DDBJ databases">
        <title>The draft genome of strain NS-104.</title>
        <authorList>
            <person name="Hang P."/>
            <person name="Jiang J."/>
        </authorList>
    </citation>
    <scope>NUCLEOTIDE SEQUENCE [LARGE SCALE GENOMIC DNA]</scope>
    <source>
        <strain evidence="1 2">NS-104</strain>
    </source>
</reference>
<dbReference type="RefSeq" id="WP_109458102.1">
    <property type="nucleotide sequence ID" value="NZ_QFBC01000003.1"/>
</dbReference>
<dbReference type="OrthoDB" id="7593450at2"/>
<keyword evidence="2" id="KW-1185">Reference proteome</keyword>
<dbReference type="EMBL" id="QFBC01000003">
    <property type="protein sequence ID" value="PWE56727.1"/>
    <property type="molecule type" value="Genomic_DNA"/>
</dbReference>
<sequence>MATVVEQQNDVLAFWFKELTQEDWFRSDPGLDATVTARFRDLHLALAHGVGEEWRSSAMARLAAIVVLDQFPRNIYRGTPLAFATDGLARREAELAIEAGADLQVDEAIRCFFYMPFEHSEDLVDQNRAVVLFETLGHALYLDYAERHRQVIVDFGRFPHRNAFLGRVSTEAEKLYLAQPGAGF</sequence>
<dbReference type="Proteomes" id="UP000245252">
    <property type="component" value="Unassembled WGS sequence"/>
</dbReference>
<protein>
    <submittedName>
        <fullName evidence="1">DUF924 domain-containing protein</fullName>
    </submittedName>
</protein>
<evidence type="ECO:0000313" key="1">
    <source>
        <dbReference type="EMBL" id="PWE56727.1"/>
    </source>
</evidence>
<organism evidence="1 2">
    <name type="scientific">Metarhizobium album</name>
    <dbReference type="NCBI Taxonomy" id="2182425"/>
    <lineage>
        <taxon>Bacteria</taxon>
        <taxon>Pseudomonadati</taxon>
        <taxon>Pseudomonadota</taxon>
        <taxon>Alphaproteobacteria</taxon>
        <taxon>Hyphomicrobiales</taxon>
        <taxon>Rhizobiaceae</taxon>
        <taxon>Metarhizobium</taxon>
    </lineage>
</organism>
<dbReference type="InterPro" id="IPR010323">
    <property type="entry name" value="DUF924"/>
</dbReference>
<dbReference type="Pfam" id="PF06041">
    <property type="entry name" value="DUF924"/>
    <property type="match status" value="1"/>
</dbReference>
<dbReference type="InterPro" id="IPR011990">
    <property type="entry name" value="TPR-like_helical_dom_sf"/>
</dbReference>
<dbReference type="AlphaFoldDB" id="A0A2U2DTV4"/>
<proteinExistence type="predicted"/>
<dbReference type="Gene3D" id="1.20.58.320">
    <property type="entry name" value="TPR-like"/>
    <property type="match status" value="1"/>
</dbReference>
<gene>
    <name evidence="1" type="ORF">DEM27_10205</name>
</gene>
<name>A0A2U2DTV4_9HYPH</name>
<comment type="caution">
    <text evidence="1">The sequence shown here is derived from an EMBL/GenBank/DDBJ whole genome shotgun (WGS) entry which is preliminary data.</text>
</comment>
<evidence type="ECO:0000313" key="2">
    <source>
        <dbReference type="Proteomes" id="UP000245252"/>
    </source>
</evidence>
<dbReference type="SUPFAM" id="SSF48452">
    <property type="entry name" value="TPR-like"/>
    <property type="match status" value="1"/>
</dbReference>